<comment type="subcellular location">
    <subcellularLocation>
        <location evidence="1">Nucleus</location>
        <location evidence="1">Nucleolus</location>
    </subcellularLocation>
</comment>
<protein>
    <submittedName>
        <fullName evidence="8 9">rRNA biogenesis protein RRP36-like</fullName>
    </submittedName>
</protein>
<dbReference type="PANTHER" id="PTHR21738:SF0">
    <property type="entry name" value="RIBOSOMAL RNA PROCESSING PROTEIN 36 HOMOLOG"/>
    <property type="match status" value="1"/>
</dbReference>
<keyword evidence="3" id="KW-0690">Ribosome biogenesis</keyword>
<reference evidence="8 9" key="3">
    <citation type="submission" date="2025-05" db="UniProtKB">
        <authorList>
            <consortium name="RefSeq"/>
        </authorList>
    </citation>
    <scope>IDENTIFICATION</scope>
    <source>
        <tissue evidence="8 9">Leaf</tissue>
    </source>
</reference>
<evidence type="ECO:0000256" key="6">
    <source>
        <dbReference type="SAM" id="MobiDB-lite"/>
    </source>
</evidence>
<feature type="compositionally biased region" description="Basic residues" evidence="6">
    <location>
        <begin position="63"/>
        <end position="73"/>
    </location>
</feature>
<feature type="compositionally biased region" description="Basic and acidic residues" evidence="6">
    <location>
        <begin position="40"/>
        <end position="54"/>
    </location>
</feature>
<evidence type="ECO:0000256" key="1">
    <source>
        <dbReference type="ARBA" id="ARBA00004604"/>
    </source>
</evidence>
<reference evidence="7" key="2">
    <citation type="journal article" date="2014" name="Nat. Commun.">
        <title>The emerging biofuel crop Camelina sativa retains a highly undifferentiated hexaploid genome structure.</title>
        <authorList>
            <person name="Kagale S."/>
            <person name="Koh C."/>
            <person name="Nixon J."/>
            <person name="Bollina V."/>
            <person name="Clarke W.E."/>
            <person name="Tuteja R."/>
            <person name="Spillane C."/>
            <person name="Robinson S.J."/>
            <person name="Links M.G."/>
            <person name="Clarke C."/>
            <person name="Higgins E.E."/>
            <person name="Huebert T."/>
            <person name="Sharpe A.G."/>
            <person name="Parkin I.A."/>
        </authorList>
    </citation>
    <scope>NUCLEOTIDE SEQUENCE [LARGE SCALE GENOMIC DNA]</scope>
    <source>
        <strain evidence="7">r\DH55</strain>
    </source>
</reference>
<proteinExistence type="inferred from homology"/>
<dbReference type="InterPro" id="IPR009292">
    <property type="entry name" value="RRP36"/>
</dbReference>
<evidence type="ECO:0000313" key="8">
    <source>
        <dbReference type="RefSeq" id="XP_010439731.1"/>
    </source>
</evidence>
<organism evidence="7 9">
    <name type="scientific">Camelina sativa</name>
    <name type="common">False flax</name>
    <name type="synonym">Myagrum sativum</name>
    <dbReference type="NCBI Taxonomy" id="90675"/>
    <lineage>
        <taxon>Eukaryota</taxon>
        <taxon>Viridiplantae</taxon>
        <taxon>Streptophyta</taxon>
        <taxon>Embryophyta</taxon>
        <taxon>Tracheophyta</taxon>
        <taxon>Spermatophyta</taxon>
        <taxon>Magnoliopsida</taxon>
        <taxon>eudicotyledons</taxon>
        <taxon>Gunneridae</taxon>
        <taxon>Pentapetalae</taxon>
        <taxon>rosids</taxon>
        <taxon>malvids</taxon>
        <taxon>Brassicales</taxon>
        <taxon>Brassicaceae</taxon>
        <taxon>Camelineae</taxon>
        <taxon>Camelina</taxon>
    </lineage>
</organism>
<keyword evidence="7" id="KW-1185">Reference proteome</keyword>
<evidence type="ECO:0000313" key="7">
    <source>
        <dbReference type="Proteomes" id="UP000694864"/>
    </source>
</evidence>
<name>A0ABM0UDV8_CAMSA</name>
<dbReference type="PANTHER" id="PTHR21738">
    <property type="entry name" value="RIBOSOMAL RNA PROCESSING PROTEIN 36 HOMOLOG"/>
    <property type="match status" value="1"/>
</dbReference>
<gene>
    <name evidence="8 9" type="primary">LOC104723116</name>
</gene>
<evidence type="ECO:0000313" key="9">
    <source>
        <dbReference type="RefSeq" id="XP_010439732.1"/>
    </source>
</evidence>
<dbReference type="Proteomes" id="UP000694864">
    <property type="component" value="Chromosome 11"/>
</dbReference>
<accession>A0ABM0UDV8</accession>
<evidence type="ECO:0000256" key="2">
    <source>
        <dbReference type="ARBA" id="ARBA00009418"/>
    </source>
</evidence>
<dbReference type="RefSeq" id="XP_010439732.1">
    <property type="nucleotide sequence ID" value="XM_010441430.1"/>
</dbReference>
<reference evidence="7" key="1">
    <citation type="journal article" date="1997" name="Nucleic Acids Res.">
        <title>tRNAscan-SE: a program for improved detection of transfer RNA genes in genomic sequence.</title>
        <authorList>
            <person name="Lowe T.M."/>
            <person name="Eddy S.R."/>
        </authorList>
    </citation>
    <scope>NUCLEOTIDE SEQUENCE [LARGE SCALE GENOMIC DNA]</scope>
    <source>
        <strain evidence="7">r\DH55</strain>
    </source>
</reference>
<evidence type="ECO:0000256" key="5">
    <source>
        <dbReference type="ARBA" id="ARBA00023242"/>
    </source>
</evidence>
<dbReference type="RefSeq" id="XP_010439731.1">
    <property type="nucleotide sequence ID" value="XM_010441429.1"/>
</dbReference>
<sequence>MKGADKFEASSSRIVFEDSEEDLSCSSVSSADEEEEETEKELTFEEIHKLRADGSKPVTRKPNQVKKMGRANKNRPVELNSKKPVSRYREVIHVPKKVIVKHLHLCFSLCVLSLQVFDLVGET</sequence>
<evidence type="ECO:0000256" key="4">
    <source>
        <dbReference type="ARBA" id="ARBA00022552"/>
    </source>
</evidence>
<dbReference type="GeneID" id="104723116"/>
<feature type="region of interest" description="Disordered" evidence="6">
    <location>
        <begin position="1"/>
        <end position="80"/>
    </location>
</feature>
<comment type="similarity">
    <text evidence="2">Belongs to the RRP36 family.</text>
</comment>
<keyword evidence="5" id="KW-0539">Nucleus</keyword>
<keyword evidence="4" id="KW-0698">rRNA processing</keyword>
<evidence type="ECO:0000256" key="3">
    <source>
        <dbReference type="ARBA" id="ARBA00022517"/>
    </source>
</evidence>